<comment type="caution">
    <text evidence="1">The sequence shown here is derived from an EMBL/GenBank/DDBJ whole genome shotgun (WGS) entry which is preliminary data.</text>
</comment>
<name>A0A4Y2W3S9_ARAVE</name>
<reference evidence="1 2" key="1">
    <citation type="journal article" date="2019" name="Sci. Rep.">
        <title>Orb-weaving spider Araneus ventricosus genome elucidates the spidroin gene catalogue.</title>
        <authorList>
            <person name="Kono N."/>
            <person name="Nakamura H."/>
            <person name="Ohtoshi R."/>
            <person name="Moran D.A.P."/>
            <person name="Shinohara A."/>
            <person name="Yoshida Y."/>
            <person name="Fujiwara M."/>
            <person name="Mori M."/>
            <person name="Tomita M."/>
            <person name="Arakawa K."/>
        </authorList>
    </citation>
    <scope>NUCLEOTIDE SEQUENCE [LARGE SCALE GENOMIC DNA]</scope>
</reference>
<protein>
    <submittedName>
        <fullName evidence="1">Uncharacterized protein</fullName>
    </submittedName>
</protein>
<accession>A0A4Y2W3S9</accession>
<dbReference type="EMBL" id="BGPR01055455">
    <property type="protein sequence ID" value="GBO32029.1"/>
    <property type="molecule type" value="Genomic_DNA"/>
</dbReference>
<gene>
    <name evidence="1" type="ORF">AVEN_136070_1</name>
</gene>
<dbReference type="AlphaFoldDB" id="A0A4Y2W3S9"/>
<organism evidence="1 2">
    <name type="scientific">Araneus ventricosus</name>
    <name type="common">Orbweaver spider</name>
    <name type="synonym">Epeira ventricosa</name>
    <dbReference type="NCBI Taxonomy" id="182803"/>
    <lineage>
        <taxon>Eukaryota</taxon>
        <taxon>Metazoa</taxon>
        <taxon>Ecdysozoa</taxon>
        <taxon>Arthropoda</taxon>
        <taxon>Chelicerata</taxon>
        <taxon>Arachnida</taxon>
        <taxon>Araneae</taxon>
        <taxon>Araneomorphae</taxon>
        <taxon>Entelegynae</taxon>
        <taxon>Araneoidea</taxon>
        <taxon>Araneidae</taxon>
        <taxon>Araneus</taxon>
    </lineage>
</organism>
<evidence type="ECO:0000313" key="2">
    <source>
        <dbReference type="Proteomes" id="UP000499080"/>
    </source>
</evidence>
<sequence>WKFEQRRIIWRIPAYWVNRRQAVQHDKWHRDGEGLRDESDGIEGFCIDKISRQQPLTTFTDLSLWMGRPGGGIPPQRFLADTVLLTSLYFHDKQELEE</sequence>
<evidence type="ECO:0000313" key="1">
    <source>
        <dbReference type="EMBL" id="GBO32029.1"/>
    </source>
</evidence>
<keyword evidence="2" id="KW-1185">Reference proteome</keyword>
<dbReference type="Proteomes" id="UP000499080">
    <property type="component" value="Unassembled WGS sequence"/>
</dbReference>
<proteinExistence type="predicted"/>
<feature type="non-terminal residue" evidence="1">
    <location>
        <position position="1"/>
    </location>
</feature>